<organism evidence="2">
    <name type="scientific">Faunusvirus sp</name>
    <dbReference type="NCBI Taxonomy" id="2487766"/>
    <lineage>
        <taxon>Viruses</taxon>
        <taxon>Varidnaviria</taxon>
        <taxon>Bamfordvirae</taxon>
        <taxon>Nucleocytoviricota</taxon>
        <taxon>Megaviricetes</taxon>
        <taxon>Imitervirales</taxon>
        <taxon>Mimiviridae</taxon>
    </lineage>
</organism>
<accession>A0A3G4ZWI0</accession>
<reference evidence="2" key="1">
    <citation type="submission" date="2018-10" db="EMBL/GenBank/DDBJ databases">
        <title>Hidden diversity of soil giant viruses.</title>
        <authorList>
            <person name="Schulz F."/>
            <person name="Alteio L."/>
            <person name="Goudeau D."/>
            <person name="Ryan E.M."/>
            <person name="Malmstrom R.R."/>
            <person name="Blanchard J."/>
            <person name="Woyke T."/>
        </authorList>
    </citation>
    <scope>NUCLEOTIDE SEQUENCE</scope>
    <source>
        <strain evidence="2">FNV1</strain>
    </source>
</reference>
<proteinExistence type="predicted"/>
<feature type="region of interest" description="Disordered" evidence="1">
    <location>
        <begin position="30"/>
        <end position="81"/>
    </location>
</feature>
<gene>
    <name evidence="2" type="ORF">Faunusvirus5_19</name>
</gene>
<protein>
    <submittedName>
        <fullName evidence="2">Uncharacterized protein</fullName>
    </submittedName>
</protein>
<feature type="region of interest" description="Disordered" evidence="1">
    <location>
        <begin position="149"/>
        <end position="173"/>
    </location>
</feature>
<name>A0A3G4ZWI0_9VIRU</name>
<evidence type="ECO:0000256" key="1">
    <source>
        <dbReference type="SAM" id="MobiDB-lite"/>
    </source>
</evidence>
<feature type="compositionally biased region" description="Acidic residues" evidence="1">
    <location>
        <begin position="160"/>
        <end position="172"/>
    </location>
</feature>
<evidence type="ECO:0000313" key="2">
    <source>
        <dbReference type="EMBL" id="AYV79210.1"/>
    </source>
</evidence>
<feature type="compositionally biased region" description="Acidic residues" evidence="1">
    <location>
        <begin position="34"/>
        <end position="81"/>
    </location>
</feature>
<sequence length="314" mass="36055">MSEIKRVVASGKKPVVEKKRVVEKQIIVKKHEIDDTESEYDSDEGDESDDSDEGDESDDSDEGDESEVDDSDALDEYIDEDAELAAQIELIEQYEKKFDADYKPKLSKRQDEKKGEVKPQEIFIKKISLGFNPDRKIINFSDGVKPVRRSTRTKKPVDYTEVDSDADEDENDRIDPERQAALEEHIEAIPDTFNGTQVVYLVAMYIRELDDVVFKVGYTQNLKTNENGSIKNGRIYGLNSEFHCCEKLRVIAVVKVAKMRKEYDVLKQLDEYNVKVAINGKNKREVFEPVRPVYDMFAALKGHKHIMPFSDIEV</sequence>
<dbReference type="EMBL" id="MK072136">
    <property type="protein sequence ID" value="AYV79210.1"/>
    <property type="molecule type" value="Genomic_DNA"/>
</dbReference>